<dbReference type="InterPro" id="IPR057309">
    <property type="entry name" value="PcsB_CC"/>
</dbReference>
<comment type="caution">
    <text evidence="6">The sequence shown here is derived from an EMBL/GenBank/DDBJ whole genome shotgun (WGS) entry which is preliminary data.</text>
</comment>
<reference evidence="6" key="1">
    <citation type="submission" date="2020-10" db="EMBL/GenBank/DDBJ databases">
        <authorList>
            <person name="Gilroy R."/>
        </authorList>
    </citation>
    <scope>NUCLEOTIDE SEQUENCE</scope>
    <source>
        <strain evidence="6">CHK188-20938</strain>
    </source>
</reference>
<evidence type="ECO:0000259" key="5">
    <source>
        <dbReference type="Pfam" id="PF24568"/>
    </source>
</evidence>
<evidence type="ECO:0000256" key="2">
    <source>
        <dbReference type="SAM" id="Coils"/>
    </source>
</evidence>
<evidence type="ECO:0000313" key="6">
    <source>
        <dbReference type="EMBL" id="HIV26216.1"/>
    </source>
</evidence>
<dbReference type="InterPro" id="IPR059180">
    <property type="entry name" value="3D_YorM"/>
</dbReference>
<evidence type="ECO:0000256" key="1">
    <source>
        <dbReference type="ARBA" id="ARBA00022729"/>
    </source>
</evidence>
<feature type="compositionally biased region" description="Basic and acidic residues" evidence="3">
    <location>
        <begin position="256"/>
        <end position="269"/>
    </location>
</feature>
<dbReference type="Gene3D" id="6.10.250.3150">
    <property type="match status" value="1"/>
</dbReference>
<feature type="domain" description="Peptidoglycan hydrolase PcsB coiled-coil" evidence="5">
    <location>
        <begin position="104"/>
        <end position="175"/>
    </location>
</feature>
<feature type="region of interest" description="Disordered" evidence="3">
    <location>
        <begin position="253"/>
        <end position="301"/>
    </location>
</feature>
<name>A0A9D1TB29_9FIRM</name>
<reference evidence="6" key="2">
    <citation type="journal article" date="2021" name="PeerJ">
        <title>Extensive microbial diversity within the chicken gut microbiome revealed by metagenomics and culture.</title>
        <authorList>
            <person name="Gilroy R."/>
            <person name="Ravi A."/>
            <person name="Getino M."/>
            <person name="Pursley I."/>
            <person name="Horton D.L."/>
            <person name="Alikhan N.F."/>
            <person name="Baker D."/>
            <person name="Gharbi K."/>
            <person name="Hall N."/>
            <person name="Watson M."/>
            <person name="Adriaenssens E.M."/>
            <person name="Foster-Nyarko E."/>
            <person name="Jarju S."/>
            <person name="Secka A."/>
            <person name="Antonio M."/>
            <person name="Oren A."/>
            <person name="Chaudhuri R.R."/>
            <person name="La Ragione R."/>
            <person name="Hildebrand F."/>
            <person name="Pallen M.J."/>
        </authorList>
    </citation>
    <scope>NUCLEOTIDE SEQUENCE</scope>
    <source>
        <strain evidence="6">CHK188-20938</strain>
    </source>
</reference>
<evidence type="ECO:0000256" key="3">
    <source>
        <dbReference type="SAM" id="MobiDB-lite"/>
    </source>
</evidence>
<dbReference type="Proteomes" id="UP000824169">
    <property type="component" value="Unassembled WGS sequence"/>
</dbReference>
<feature type="signal peptide" evidence="4">
    <location>
        <begin position="1"/>
        <end position="25"/>
    </location>
</feature>
<feature type="compositionally biased region" description="Low complexity" evidence="3">
    <location>
        <begin position="283"/>
        <end position="301"/>
    </location>
</feature>
<dbReference type="EMBL" id="DVOO01000030">
    <property type="protein sequence ID" value="HIV26216.1"/>
    <property type="molecule type" value="Genomic_DNA"/>
</dbReference>
<protein>
    <recommendedName>
        <fullName evidence="5">Peptidoglycan hydrolase PcsB coiled-coil domain-containing protein</fullName>
    </recommendedName>
</protein>
<dbReference type="Pfam" id="PF24568">
    <property type="entry name" value="CC_PcsB"/>
    <property type="match status" value="1"/>
</dbReference>
<evidence type="ECO:0000256" key="4">
    <source>
        <dbReference type="SAM" id="SignalP"/>
    </source>
</evidence>
<gene>
    <name evidence="6" type="ORF">IAB71_10640</name>
</gene>
<keyword evidence="1 4" id="KW-0732">Signal</keyword>
<accession>A0A9D1TB29</accession>
<sequence length="397" mass="44284">MRNKKRFGWILAAGLLAANVLPCYGATTQEQIEAQQQEKQQTEENLESTEDRINELESMKGESEAYLSELNRQLADLTTGLQQLQEEASQKQTELDRIQSELDEAKARENEQMEAMTLRIQYMYEHSQTGALEMLFSADNFMDFLNRANNISEITKYDREMLAAYEETRQEVEQKEQQVLDEQAEIQRLQDASTEQQEQIQELYEATYNQIQEYTASLDGAWSQRADLLAEIESQEDTLNQLLIQAKQEEVAAQQRAEEEQRAAEEAARQESAASSDTAAEQAPASESGSSASEETDSSTSGGTYLGRFKLTAYCSCSICCGQWAANPGLTASGAMAQEGVTVAMAGVPFGTKLMINGHVYTVQDRGTAYGHVDIYFSSHAEALQFGLQYADVYQVG</sequence>
<proteinExistence type="predicted"/>
<evidence type="ECO:0000313" key="7">
    <source>
        <dbReference type="Proteomes" id="UP000824169"/>
    </source>
</evidence>
<keyword evidence="2" id="KW-0175">Coiled coil</keyword>
<feature type="coiled-coil region" evidence="2">
    <location>
        <begin position="25"/>
        <end position="115"/>
    </location>
</feature>
<organism evidence="6 7">
    <name type="scientific">Candidatus Scatomonas pullistercoris</name>
    <dbReference type="NCBI Taxonomy" id="2840920"/>
    <lineage>
        <taxon>Bacteria</taxon>
        <taxon>Bacillati</taxon>
        <taxon>Bacillota</taxon>
        <taxon>Clostridia</taxon>
        <taxon>Lachnospirales</taxon>
        <taxon>Lachnospiraceae</taxon>
        <taxon>Lachnospiraceae incertae sedis</taxon>
        <taxon>Candidatus Scatomonas</taxon>
    </lineage>
</organism>
<dbReference type="AlphaFoldDB" id="A0A9D1TB29"/>
<feature type="chain" id="PRO_5038629443" description="Peptidoglycan hydrolase PcsB coiled-coil domain-containing protein" evidence="4">
    <location>
        <begin position="26"/>
        <end position="397"/>
    </location>
</feature>
<dbReference type="CDD" id="cd14667">
    <property type="entry name" value="3D_containing_proteins"/>
    <property type="match status" value="1"/>
</dbReference>